<comment type="caution">
    <text evidence="6">The sequence shown here is derived from an EMBL/GenBank/DDBJ whole genome shotgun (WGS) entry which is preliminary data.</text>
</comment>
<evidence type="ECO:0000256" key="2">
    <source>
        <dbReference type="ARBA" id="ARBA00022692"/>
    </source>
</evidence>
<evidence type="ECO:0000256" key="4">
    <source>
        <dbReference type="ARBA" id="ARBA00023136"/>
    </source>
</evidence>
<feature type="transmembrane region" description="Helical" evidence="5">
    <location>
        <begin position="64"/>
        <end position="84"/>
    </location>
</feature>
<dbReference type="SUPFAM" id="SSF103473">
    <property type="entry name" value="MFS general substrate transporter"/>
    <property type="match status" value="1"/>
</dbReference>
<evidence type="ECO:0000313" key="7">
    <source>
        <dbReference type="Proteomes" id="UP001153148"/>
    </source>
</evidence>
<evidence type="ECO:0008006" key="8">
    <source>
        <dbReference type="Google" id="ProtNLM"/>
    </source>
</evidence>
<gene>
    <name evidence="6" type="ORF">TPAB3V08_LOCUS14357</name>
</gene>
<dbReference type="InterPro" id="IPR050549">
    <property type="entry name" value="MFS_Trehalose_Transporter"/>
</dbReference>
<dbReference type="InterPro" id="IPR005828">
    <property type="entry name" value="MFS_sugar_transport-like"/>
</dbReference>
<keyword evidence="3 5" id="KW-1133">Transmembrane helix</keyword>
<dbReference type="InterPro" id="IPR036259">
    <property type="entry name" value="MFS_trans_sf"/>
</dbReference>
<sequence>MFQDAVVEEMKNRGTYKDLFRNRVNLRALILVADYLIGGVKNVTYCKGVAPTSSHMTSLVELRLLIGQQFSGINAILFYAQSIFEKSNGSLSSTVPAITIGVVMLVGAFIVPIFVDRLGRKPLLLFSAGGMIIGHGLLGFSFLMDIMGKGDNISWLPITSIVVYIISYTI</sequence>
<accession>A0ABN7PJW6</accession>
<dbReference type="PANTHER" id="PTHR48021">
    <property type="match status" value="1"/>
</dbReference>
<dbReference type="Proteomes" id="UP001153148">
    <property type="component" value="Unassembled WGS sequence"/>
</dbReference>
<dbReference type="Pfam" id="PF00083">
    <property type="entry name" value="Sugar_tr"/>
    <property type="match status" value="1"/>
</dbReference>
<comment type="subcellular location">
    <subcellularLocation>
        <location evidence="1">Membrane</location>
    </subcellularLocation>
</comment>
<evidence type="ECO:0000313" key="6">
    <source>
        <dbReference type="EMBL" id="CAG2067414.1"/>
    </source>
</evidence>
<feature type="transmembrane region" description="Helical" evidence="5">
    <location>
        <begin position="122"/>
        <end position="147"/>
    </location>
</feature>
<keyword evidence="2 5" id="KW-0812">Transmembrane</keyword>
<organism evidence="6 7">
    <name type="scientific">Timema podura</name>
    <name type="common">Walking stick</name>
    <dbReference type="NCBI Taxonomy" id="61482"/>
    <lineage>
        <taxon>Eukaryota</taxon>
        <taxon>Metazoa</taxon>
        <taxon>Ecdysozoa</taxon>
        <taxon>Arthropoda</taxon>
        <taxon>Hexapoda</taxon>
        <taxon>Insecta</taxon>
        <taxon>Pterygota</taxon>
        <taxon>Neoptera</taxon>
        <taxon>Polyneoptera</taxon>
        <taxon>Phasmatodea</taxon>
        <taxon>Timematodea</taxon>
        <taxon>Timematoidea</taxon>
        <taxon>Timematidae</taxon>
        <taxon>Timema</taxon>
    </lineage>
</organism>
<dbReference type="Gene3D" id="1.20.1250.20">
    <property type="entry name" value="MFS general substrate transporter like domains"/>
    <property type="match status" value="1"/>
</dbReference>
<keyword evidence="7" id="KW-1185">Reference proteome</keyword>
<dbReference type="PANTHER" id="PTHR48021:SF47">
    <property type="entry name" value="GH17672P"/>
    <property type="match status" value="1"/>
</dbReference>
<feature type="non-terminal residue" evidence="6">
    <location>
        <position position="170"/>
    </location>
</feature>
<evidence type="ECO:0000256" key="1">
    <source>
        <dbReference type="ARBA" id="ARBA00004370"/>
    </source>
</evidence>
<evidence type="ECO:0000256" key="5">
    <source>
        <dbReference type="SAM" id="Phobius"/>
    </source>
</evidence>
<protein>
    <recommendedName>
        <fullName evidence="8">Major facilitator superfamily (MFS) profile domain-containing protein</fullName>
    </recommendedName>
</protein>
<evidence type="ECO:0000256" key="3">
    <source>
        <dbReference type="ARBA" id="ARBA00022989"/>
    </source>
</evidence>
<feature type="transmembrane region" description="Helical" evidence="5">
    <location>
        <begin position="96"/>
        <end position="115"/>
    </location>
</feature>
<reference evidence="6" key="1">
    <citation type="submission" date="2021-03" db="EMBL/GenBank/DDBJ databases">
        <authorList>
            <person name="Tran Van P."/>
        </authorList>
    </citation>
    <scope>NUCLEOTIDE SEQUENCE</scope>
</reference>
<name>A0ABN7PJW6_TIMPD</name>
<proteinExistence type="predicted"/>
<dbReference type="EMBL" id="CAJPIN010068654">
    <property type="protein sequence ID" value="CAG2067414.1"/>
    <property type="molecule type" value="Genomic_DNA"/>
</dbReference>
<keyword evidence="4 5" id="KW-0472">Membrane</keyword>